<dbReference type="PANTHER" id="PTHR11851:SF49">
    <property type="entry name" value="MITOCHONDRIAL-PROCESSING PEPTIDASE SUBUNIT ALPHA"/>
    <property type="match status" value="1"/>
</dbReference>
<evidence type="ECO:0000256" key="5">
    <source>
        <dbReference type="ARBA" id="ARBA00022792"/>
    </source>
</evidence>
<evidence type="ECO:0000313" key="13">
    <source>
        <dbReference type="EMBL" id="CBY36237.1"/>
    </source>
</evidence>
<dbReference type="AlphaFoldDB" id="E4YL76"/>
<dbReference type="Pfam" id="PF09731">
    <property type="entry name" value="Mitofilin"/>
    <property type="match status" value="1"/>
</dbReference>
<evidence type="ECO:0000256" key="7">
    <source>
        <dbReference type="ARBA" id="ARBA00023128"/>
    </source>
</evidence>
<evidence type="ECO:0000256" key="4">
    <source>
        <dbReference type="ARBA" id="ARBA00022692"/>
    </source>
</evidence>
<feature type="coiled-coil region" evidence="10">
    <location>
        <begin position="681"/>
        <end position="773"/>
    </location>
</feature>
<keyword evidence="8" id="KW-0472">Membrane</keyword>
<dbReference type="InterPro" id="IPR011249">
    <property type="entry name" value="Metalloenz_LuxS/M16"/>
</dbReference>
<dbReference type="SUPFAM" id="SSF63411">
    <property type="entry name" value="LuxS/MPP-like metallohydrolase"/>
    <property type="match status" value="2"/>
</dbReference>
<evidence type="ECO:0000256" key="1">
    <source>
        <dbReference type="ARBA" id="ARBA00002123"/>
    </source>
</evidence>
<name>E4YL76_OIKDI</name>
<comment type="similarity">
    <text evidence="3 9">Belongs to the MICOS complex subunit Mic60 family.</text>
</comment>
<accession>E4YL76</accession>
<comment type="subunit">
    <text evidence="9">Component of the mitochondrial contact site and cristae organizing system (MICOS) complex.</text>
</comment>
<evidence type="ECO:0000259" key="11">
    <source>
        <dbReference type="Pfam" id="PF00675"/>
    </source>
</evidence>
<organism evidence="13">
    <name type="scientific">Oikopleura dioica</name>
    <name type="common">Tunicate</name>
    <dbReference type="NCBI Taxonomy" id="34765"/>
    <lineage>
        <taxon>Eukaryota</taxon>
        <taxon>Metazoa</taxon>
        <taxon>Chordata</taxon>
        <taxon>Tunicata</taxon>
        <taxon>Appendicularia</taxon>
        <taxon>Copelata</taxon>
        <taxon>Oikopleuridae</taxon>
        <taxon>Oikopleura</taxon>
    </lineage>
</organism>
<keyword evidence="5 9" id="KW-0999">Mitochondrion inner membrane</keyword>
<feature type="domain" description="Peptidase M16 N-terminal" evidence="11">
    <location>
        <begin position="63"/>
        <end position="178"/>
    </location>
</feature>
<evidence type="ECO:0000259" key="12">
    <source>
        <dbReference type="Pfam" id="PF05193"/>
    </source>
</evidence>
<keyword evidence="10" id="KW-0175">Coiled coil</keyword>
<protein>
    <recommendedName>
        <fullName evidence="9">MICOS complex subunit MIC60</fullName>
    </recommendedName>
    <alternativeName>
        <fullName evidence="9">Mitofilin</fullName>
    </alternativeName>
</protein>
<reference evidence="13" key="1">
    <citation type="journal article" date="2010" name="Science">
        <title>Plasticity of animal genome architecture unmasked by rapid evolution of a pelagic tunicate.</title>
        <authorList>
            <person name="Denoeud F."/>
            <person name="Henriet S."/>
            <person name="Mungpakdee S."/>
            <person name="Aury J.M."/>
            <person name="Da Silva C."/>
            <person name="Brinkmann H."/>
            <person name="Mikhaleva J."/>
            <person name="Olsen L.C."/>
            <person name="Jubin C."/>
            <person name="Canestro C."/>
            <person name="Bouquet J.M."/>
            <person name="Danks G."/>
            <person name="Poulain J."/>
            <person name="Campsteijn C."/>
            <person name="Adamski M."/>
            <person name="Cross I."/>
            <person name="Yadetie F."/>
            <person name="Muffato M."/>
            <person name="Louis A."/>
            <person name="Butcher S."/>
            <person name="Tsagkogeorga G."/>
            <person name="Konrad A."/>
            <person name="Singh S."/>
            <person name="Jensen M.F."/>
            <person name="Cong E.H."/>
            <person name="Eikeseth-Otteraa H."/>
            <person name="Noel B."/>
            <person name="Anthouard V."/>
            <person name="Porcel B.M."/>
            <person name="Kachouri-Lafond R."/>
            <person name="Nishino A."/>
            <person name="Ugolini M."/>
            <person name="Chourrout P."/>
            <person name="Nishida H."/>
            <person name="Aasland R."/>
            <person name="Huzurbazar S."/>
            <person name="Westhof E."/>
            <person name="Delsuc F."/>
            <person name="Lehrach H."/>
            <person name="Reinhardt R."/>
            <person name="Weissenbach J."/>
            <person name="Roy S.W."/>
            <person name="Artiguenave F."/>
            <person name="Postlethwait J.H."/>
            <person name="Manak J.R."/>
            <person name="Thompson E.M."/>
            <person name="Jaillon O."/>
            <person name="Du Pasquier L."/>
            <person name="Boudinot P."/>
            <person name="Liberles D.A."/>
            <person name="Volff J.N."/>
            <person name="Philippe H."/>
            <person name="Lenhard B."/>
            <person name="Roest Crollius H."/>
            <person name="Wincker P."/>
            <person name="Chourrout D."/>
        </authorList>
    </citation>
    <scope>NUCLEOTIDE SEQUENCE [LARGE SCALE GENOMIC DNA]</scope>
</reference>
<dbReference type="Pfam" id="PF00675">
    <property type="entry name" value="Peptidase_M16"/>
    <property type="match status" value="1"/>
</dbReference>
<dbReference type="GO" id="GO:0005743">
    <property type="term" value="C:mitochondrial inner membrane"/>
    <property type="evidence" value="ECO:0007669"/>
    <property type="project" value="UniProtKB-SubCell"/>
</dbReference>
<dbReference type="Pfam" id="PF05193">
    <property type="entry name" value="Peptidase_M16_C"/>
    <property type="match status" value="1"/>
</dbReference>
<dbReference type="InterPro" id="IPR011765">
    <property type="entry name" value="Pept_M16_N"/>
</dbReference>
<evidence type="ECO:0000256" key="2">
    <source>
        <dbReference type="ARBA" id="ARBA00007261"/>
    </source>
</evidence>
<dbReference type="GO" id="GO:0046872">
    <property type="term" value="F:metal ion binding"/>
    <property type="evidence" value="ECO:0007669"/>
    <property type="project" value="InterPro"/>
</dbReference>
<keyword evidence="6" id="KW-1133">Transmembrane helix</keyword>
<comment type="function">
    <text evidence="1">Substrate recognition and binding subunit of the essential mitochondrial processing protease (MPP), which cleaves the mitochondrial sequence off newly imported precursors proteins.</text>
</comment>
<comment type="subcellular location">
    <subcellularLocation>
        <location evidence="9">Mitochondrion inner membrane</location>
        <topology evidence="9">Single-pass membrane protein</topology>
    </subcellularLocation>
</comment>
<gene>
    <name evidence="13" type="ORF">GSOID_T00028723001</name>
</gene>
<dbReference type="InterPro" id="IPR050361">
    <property type="entry name" value="MPP/UQCRC_Complex"/>
</dbReference>
<comment type="function">
    <text evidence="9">Component of the MICOS complex, a large protein complex of the mitochondrial inner membrane that plays crucial roles in the maintenance of crista junctions, inner membrane architecture, and formation of contact sites to the outer membrane.</text>
</comment>
<dbReference type="Proteomes" id="UP000011014">
    <property type="component" value="Unassembled WGS sequence"/>
</dbReference>
<evidence type="ECO:0000256" key="3">
    <source>
        <dbReference type="ARBA" id="ARBA00010877"/>
    </source>
</evidence>
<feature type="domain" description="Peptidase M16 C-terminal" evidence="12">
    <location>
        <begin position="220"/>
        <end position="329"/>
    </location>
</feature>
<evidence type="ECO:0000256" key="9">
    <source>
        <dbReference type="RuleBase" id="RU363000"/>
    </source>
</evidence>
<dbReference type="InterPro" id="IPR007863">
    <property type="entry name" value="Peptidase_M16_C"/>
</dbReference>
<dbReference type="PANTHER" id="PTHR11851">
    <property type="entry name" value="METALLOPROTEASE"/>
    <property type="match status" value="1"/>
</dbReference>
<dbReference type="EMBL" id="FN654743">
    <property type="protein sequence ID" value="CBY36237.1"/>
    <property type="molecule type" value="Genomic_DNA"/>
</dbReference>
<evidence type="ECO:0000256" key="8">
    <source>
        <dbReference type="ARBA" id="ARBA00023136"/>
    </source>
</evidence>
<keyword evidence="4 9" id="KW-0812">Transmembrane</keyword>
<proteinExistence type="inferred from homology"/>
<keyword evidence="7 9" id="KW-0496">Mitochondrion</keyword>
<sequence>MIRGRFSSIFTRRKNSLALRTPLAQFENESFVELNDDPFKSQIKKLAIDDFRSFTLVTRPSRHGTHTTVGLCFPAGSRHTDAFSPGISHLDQALAFGKCSSFQSRDEIRDHLDKCGAIFDAQSDHETTIYALSIMNKHINDGIKVLFDTAFQPMLTESCVEEALASVENELKHNEFDPVRVNEICELSIHAGFNHSRRGMGIKRSMHERIGGSSRSIAREVAAFRSANYFRKDPVIVAVGMDMEELVESVKPVLHLAVDPSYGVSESVPAEPSVWTGGSAHLVSGSSSFSILGDDSTSQTYSSIAWEAPSINDPDRYTCHVLRAMLGGQSYFESGGPGKGITSLLCTQILANPMEQNIWNHFKAIYKEFEDAGTFIIFGQGGENCEQLAVNNGILMLERISKGSYDGWMKSPGLMQSKNQLLNSYLRDLEIKAEMMEILAKETVSLGAPQNPNHIVKQIDKVTIEDVKRMAKKLLESDPAVAVLGPTTDVESLLISARERQSSKLKMWKYRIAKPLSFAAAGSFLASKRTAIVSAKDEYTNASHVETLLQTTKMAMDELNSSFSALCKLQYKSMESFKSAEDQLSIQWAIFKQMEEVDDLIQNIAITLQASQNSAACLEELEGVEALQDRAEKLGIVKAKLSALVDFRSEMIPKAALGSLETDTFSSLELDNVVCSMFFYKNQLQNQIDELKDCESNYIERHRNADLPAAKALIKSEYKEKLVEVEDKLEQSVKDLYVGVREKFDAELAEKFLENLKERIECLNSQLELQRLLISEEIEAKINEEVESIALKNLQLKLQVEEVDEKLISALDAATTDNVEVTQKYLPASEIWLNELSATQNHVELQKIIRELSQIEDNLLNSQSQSILIAPCLGHRLSEVLSSLEISDRLSENDSVYNPLSTDAKEAVKKLTSLAKEKALITSEKNGLVAEFISSFWSKLYRWTKPTKMTEYSKKSGFAEVDQVFSGFLHALQNDDIESAVKIMNQSSGEVRRIFQPWLEESRNYLETLQAISVAKAILTSKVLSV</sequence>
<comment type="similarity">
    <text evidence="2">Belongs to the peptidase M16 family.</text>
</comment>
<dbReference type="InterPro" id="IPR019133">
    <property type="entry name" value="MIC60"/>
</dbReference>
<evidence type="ECO:0000256" key="6">
    <source>
        <dbReference type="ARBA" id="ARBA00022989"/>
    </source>
</evidence>
<dbReference type="Gene3D" id="3.30.830.10">
    <property type="entry name" value="Metalloenzyme, LuxS/M16 peptidase-like"/>
    <property type="match status" value="2"/>
</dbReference>
<evidence type="ECO:0000256" key="10">
    <source>
        <dbReference type="SAM" id="Coils"/>
    </source>
</evidence>